<dbReference type="STRING" id="1294263.JCM21531_2075"/>
<comment type="caution">
    <text evidence="1">The sequence shown here is derived from an EMBL/GenBank/DDBJ whole genome shotgun (WGS) entry which is preliminary data.</text>
</comment>
<reference evidence="1" key="1">
    <citation type="journal article" date="2014" name="Genome Announc.">
        <title>Draft Genome Sequence of Clostridium straminisolvens Strain JCM 21531T, Isolated from a Cellulose-Degrading Bacterial Community.</title>
        <authorList>
            <person name="Yuki M."/>
            <person name="Oshima K."/>
            <person name="Suda W."/>
            <person name="Sakamoto M."/>
            <person name="Kitamura K."/>
            <person name="Iida T."/>
            <person name="Hattori M."/>
            <person name="Ohkuma M."/>
        </authorList>
    </citation>
    <scope>NUCLEOTIDE SEQUENCE [LARGE SCALE GENOMIC DNA]</scope>
    <source>
        <strain evidence="1">JCM 21531</strain>
    </source>
</reference>
<dbReference type="OrthoDB" id="1708042at2"/>
<keyword evidence="1" id="KW-0378">Hydrolase</keyword>
<dbReference type="Pfam" id="PF03698">
    <property type="entry name" value="UPF0180"/>
    <property type="match status" value="1"/>
</dbReference>
<dbReference type="EMBL" id="BAVR01000021">
    <property type="protein sequence ID" value="GAE88620.1"/>
    <property type="molecule type" value="Genomic_DNA"/>
</dbReference>
<protein>
    <submittedName>
        <fullName evidence="1">Glycosyl hydrolase</fullName>
    </submittedName>
</protein>
<accession>W4V594</accession>
<dbReference type="InterPro" id="IPR005370">
    <property type="entry name" value="UPF0180"/>
</dbReference>
<sequence length="87" mass="9736">MKPRIAVEENLTPIEEFLSEKGYEVENIDLTDAEEISNLIDEFDAFVVTGLDSNMLGIDNIETDAIIIDAAGMTPEQVYDELEARLE</sequence>
<organism evidence="1 2">
    <name type="scientific">Acetivibrio straminisolvens JCM 21531</name>
    <dbReference type="NCBI Taxonomy" id="1294263"/>
    <lineage>
        <taxon>Bacteria</taxon>
        <taxon>Bacillati</taxon>
        <taxon>Bacillota</taxon>
        <taxon>Clostridia</taxon>
        <taxon>Eubacteriales</taxon>
        <taxon>Oscillospiraceae</taxon>
        <taxon>Acetivibrio</taxon>
    </lineage>
</organism>
<dbReference type="RefSeq" id="WP_038288766.1">
    <property type="nucleotide sequence ID" value="NZ_BAVR01000021.1"/>
</dbReference>
<evidence type="ECO:0000313" key="1">
    <source>
        <dbReference type="EMBL" id="GAE88620.1"/>
    </source>
</evidence>
<name>W4V594_9FIRM</name>
<proteinExistence type="predicted"/>
<dbReference type="AlphaFoldDB" id="W4V594"/>
<keyword evidence="2" id="KW-1185">Reference proteome</keyword>
<gene>
    <name evidence="1" type="ORF">JCM21531_2075</name>
</gene>
<dbReference type="GO" id="GO:0016787">
    <property type="term" value="F:hydrolase activity"/>
    <property type="evidence" value="ECO:0007669"/>
    <property type="project" value="UniProtKB-KW"/>
</dbReference>
<evidence type="ECO:0000313" key="2">
    <source>
        <dbReference type="Proteomes" id="UP000019109"/>
    </source>
</evidence>
<dbReference type="Proteomes" id="UP000019109">
    <property type="component" value="Unassembled WGS sequence"/>
</dbReference>